<keyword evidence="2" id="KW-1133">Transmembrane helix</keyword>
<name>A0ABD6CLE2_9EURY</name>
<dbReference type="RefSeq" id="WP_256420427.1">
    <property type="nucleotide sequence ID" value="NZ_JANHDI010000002.1"/>
</dbReference>
<dbReference type="Proteomes" id="UP001597085">
    <property type="component" value="Unassembled WGS sequence"/>
</dbReference>
<dbReference type="EMBL" id="JBHUDK010000006">
    <property type="protein sequence ID" value="MFD1598895.1"/>
    <property type="molecule type" value="Genomic_DNA"/>
</dbReference>
<accession>A0ABD6CLE2</accession>
<feature type="transmembrane region" description="Helical" evidence="2">
    <location>
        <begin position="37"/>
        <end position="57"/>
    </location>
</feature>
<dbReference type="Pfam" id="PF25932">
    <property type="entry name" value="DUF7977"/>
    <property type="match status" value="1"/>
</dbReference>
<dbReference type="AlphaFoldDB" id="A0ABD6CLE2"/>
<proteinExistence type="predicted"/>
<evidence type="ECO:0000313" key="3">
    <source>
        <dbReference type="EMBL" id="MFD1598895.1"/>
    </source>
</evidence>
<evidence type="ECO:0000256" key="2">
    <source>
        <dbReference type="SAM" id="Phobius"/>
    </source>
</evidence>
<dbReference type="InterPro" id="IPR058283">
    <property type="entry name" value="DUF7977"/>
</dbReference>
<organism evidence="3 4">
    <name type="scientific">Halobellus rarus</name>
    <dbReference type="NCBI Taxonomy" id="1126237"/>
    <lineage>
        <taxon>Archaea</taxon>
        <taxon>Methanobacteriati</taxon>
        <taxon>Methanobacteriota</taxon>
        <taxon>Stenosarchaea group</taxon>
        <taxon>Halobacteria</taxon>
        <taxon>Halobacteriales</taxon>
        <taxon>Haloferacaceae</taxon>
        <taxon>Halobellus</taxon>
    </lineage>
</organism>
<protein>
    <recommendedName>
        <fullName evidence="5">Cox cluster protein</fullName>
    </recommendedName>
</protein>
<keyword evidence="2" id="KW-0812">Transmembrane</keyword>
<evidence type="ECO:0008006" key="5">
    <source>
        <dbReference type="Google" id="ProtNLM"/>
    </source>
</evidence>
<feature type="region of interest" description="Disordered" evidence="1">
    <location>
        <begin position="1"/>
        <end position="34"/>
    </location>
</feature>
<evidence type="ECO:0000256" key="1">
    <source>
        <dbReference type="SAM" id="MobiDB-lite"/>
    </source>
</evidence>
<feature type="transmembrane region" description="Helical" evidence="2">
    <location>
        <begin position="69"/>
        <end position="92"/>
    </location>
</feature>
<evidence type="ECO:0000313" key="4">
    <source>
        <dbReference type="Proteomes" id="UP001597085"/>
    </source>
</evidence>
<sequence length="99" mass="10179">MNSDDGGYVHRPGETETAAGARESESEADTDGFGGRGWVLVAVLVVCLLIVPGIIYVRPGILSAIGIPYIASLLVLPLLPAAALGLTAVWAMTAATNDE</sequence>
<keyword evidence="2" id="KW-0472">Membrane</keyword>
<reference evidence="3 4" key="1">
    <citation type="journal article" date="2019" name="Int. J. Syst. Evol. Microbiol.">
        <title>The Global Catalogue of Microorganisms (GCM) 10K type strain sequencing project: providing services to taxonomists for standard genome sequencing and annotation.</title>
        <authorList>
            <consortium name="The Broad Institute Genomics Platform"/>
            <consortium name="The Broad Institute Genome Sequencing Center for Infectious Disease"/>
            <person name="Wu L."/>
            <person name="Ma J."/>
        </authorList>
    </citation>
    <scope>NUCLEOTIDE SEQUENCE [LARGE SCALE GENOMIC DNA]</scope>
    <source>
        <strain evidence="3 4">CGMCC 1.12121</strain>
    </source>
</reference>
<gene>
    <name evidence="3" type="ORF">ACFSBX_07980</name>
</gene>
<keyword evidence="4" id="KW-1185">Reference proteome</keyword>
<comment type="caution">
    <text evidence="3">The sequence shown here is derived from an EMBL/GenBank/DDBJ whole genome shotgun (WGS) entry which is preliminary data.</text>
</comment>